<keyword evidence="9" id="KW-0807">Transducer</keyword>
<evidence type="ECO:0000256" key="11">
    <source>
        <dbReference type="SAM" id="Phobius"/>
    </source>
</evidence>
<dbReference type="PANTHER" id="PTHR28097">
    <property type="entry name" value="PHEROMONE A FACTOR RECEPTOR"/>
    <property type="match status" value="1"/>
</dbReference>
<dbReference type="GO" id="GO:0000750">
    <property type="term" value="P:pheromone-dependent signal transduction involved in conjugation with cellular fusion"/>
    <property type="evidence" value="ECO:0007669"/>
    <property type="project" value="TreeGrafter"/>
</dbReference>
<feature type="transmembrane region" description="Helical" evidence="11">
    <location>
        <begin position="37"/>
        <end position="59"/>
    </location>
</feature>
<evidence type="ECO:0000313" key="12">
    <source>
        <dbReference type="EMBL" id="ANB67025.1"/>
    </source>
</evidence>
<dbReference type="CDD" id="cd14966">
    <property type="entry name" value="7tmD_STE3"/>
    <property type="match status" value="1"/>
</dbReference>
<evidence type="ECO:0000256" key="10">
    <source>
        <dbReference type="SAM" id="MobiDB-lite"/>
    </source>
</evidence>
<dbReference type="PRINTS" id="PR00901">
    <property type="entry name" value="PHEROMONEBAR"/>
</dbReference>
<evidence type="ECO:0000256" key="5">
    <source>
        <dbReference type="ARBA" id="ARBA00022989"/>
    </source>
</evidence>
<evidence type="ECO:0000256" key="9">
    <source>
        <dbReference type="ARBA" id="ARBA00023224"/>
    </source>
</evidence>
<organism evidence="12">
    <name type="scientific">Agrocybe salicacicola</name>
    <dbReference type="NCBI Taxonomy" id="1078488"/>
    <lineage>
        <taxon>Eukaryota</taxon>
        <taxon>Fungi</taxon>
        <taxon>Dikarya</taxon>
        <taxon>Basidiomycota</taxon>
        <taxon>Agaricomycotina</taxon>
        <taxon>Agaricomycetes</taxon>
        <taxon>Agaricomycetidae</taxon>
        <taxon>Agaricales</taxon>
        <taxon>Agaricineae</taxon>
        <taxon>Strophariaceae</taxon>
        <taxon>Agrocybe</taxon>
    </lineage>
</organism>
<sequence length="445" mass="50357">MIQDVTYPLFPTFAFLGFVLSLIPLPWHLQAWNSGTCFFMIWTSLACLNQFVNSIVWAGNALNPAPWWCEISIRILMGASVGIPASSLCIVRRLYTIASVQAVTVSPAEKRRAVLIDSLICVLFPMIYIALQYVVQGHRFNIFEDIGCYPALYNTLLTYFISFMWPVVLGLISAVYCGLALWEFNKRRIQFSNFLNSHTSLTLSRYFRLMALAMTEMLSTTPLAIFVIYLNATTSEVGPWRSWEDTHFDYHRVEQIPGMFWRMNHQLVVSMELTRWLAPFGAIVFFGFFGFAQEAQKNYRAAYTYVAKRLKFLPLPRSSSTKISSTKRTLTLGSKSSDYDTTLPCYSSPSKVQEKLPYSSMGSTFSDHASMTDVSSKYYTEDPLSPASVNSYTPTADNHPITPTTSTTVNNDREDSWNLPSSRNIALTTISVSLPSNSETRRLTI</sequence>
<feature type="compositionally biased region" description="Polar residues" evidence="10">
    <location>
        <begin position="392"/>
        <end position="410"/>
    </location>
</feature>
<dbReference type="InterPro" id="IPR000481">
    <property type="entry name" value="GPCR_Pheromne_B_alpha_rcpt"/>
</dbReference>
<feature type="transmembrane region" description="Helical" evidence="11">
    <location>
        <begin position="273"/>
        <end position="292"/>
    </location>
</feature>
<keyword evidence="4 11" id="KW-0812">Transmembrane</keyword>
<feature type="transmembrane region" description="Helical" evidence="11">
    <location>
        <begin position="206"/>
        <end position="230"/>
    </location>
</feature>
<evidence type="ECO:0000256" key="1">
    <source>
        <dbReference type="ARBA" id="ARBA00004141"/>
    </source>
</evidence>
<reference evidence="12" key="1">
    <citation type="submission" date="2015-11" db="EMBL/GenBank/DDBJ databases">
        <title>Mating B locus structure and alleles activity of edible fungi Agrocybe salicacola.</title>
        <authorList>
            <person name="Chen W."/>
            <person name="Zhao Y."/>
        </authorList>
    </citation>
    <scope>NUCLEOTIDE SEQUENCE</scope>
    <source>
        <strain evidence="12">M20</strain>
    </source>
</reference>
<keyword evidence="7 11" id="KW-0472">Membrane</keyword>
<dbReference type="AlphaFoldDB" id="A0A2P0M843"/>
<feature type="region of interest" description="Disordered" evidence="10">
    <location>
        <begin position="392"/>
        <end position="417"/>
    </location>
</feature>
<accession>A0A2P0M843</accession>
<keyword evidence="6" id="KW-0297">G-protein coupled receptor</keyword>
<keyword evidence="8 12" id="KW-0675">Receptor</keyword>
<gene>
    <name evidence="12" type="primary">rcb4a</name>
</gene>
<dbReference type="Pfam" id="PF02076">
    <property type="entry name" value="STE3"/>
    <property type="match status" value="1"/>
</dbReference>
<name>A0A2P0M843_9AGAR</name>
<proteinExistence type="inferred from homology"/>
<dbReference type="PANTHER" id="PTHR28097:SF1">
    <property type="entry name" value="PHEROMONE A FACTOR RECEPTOR"/>
    <property type="match status" value="1"/>
</dbReference>
<feature type="transmembrane region" description="Helical" evidence="11">
    <location>
        <begin position="112"/>
        <end position="135"/>
    </location>
</feature>
<dbReference type="GO" id="GO:0005886">
    <property type="term" value="C:plasma membrane"/>
    <property type="evidence" value="ECO:0007669"/>
    <property type="project" value="TreeGrafter"/>
</dbReference>
<comment type="subcellular location">
    <subcellularLocation>
        <location evidence="1">Membrane</location>
        <topology evidence="1">Multi-pass membrane protein</topology>
    </subcellularLocation>
</comment>
<evidence type="ECO:0000256" key="3">
    <source>
        <dbReference type="ARBA" id="ARBA00022507"/>
    </source>
</evidence>
<feature type="transmembrane region" description="Helical" evidence="11">
    <location>
        <begin position="6"/>
        <end position="25"/>
    </location>
</feature>
<evidence type="ECO:0000256" key="7">
    <source>
        <dbReference type="ARBA" id="ARBA00023136"/>
    </source>
</evidence>
<keyword evidence="3" id="KW-0589">Pheromone response</keyword>
<dbReference type="InterPro" id="IPR001499">
    <property type="entry name" value="GPCR_STE3"/>
</dbReference>
<keyword evidence="5 11" id="KW-1133">Transmembrane helix</keyword>
<comment type="similarity">
    <text evidence="2">Belongs to the G-protein coupled receptor 4 family.</text>
</comment>
<dbReference type="GO" id="GO:0004934">
    <property type="term" value="F:mating-type alpha-factor pheromone receptor activity"/>
    <property type="evidence" value="ECO:0007669"/>
    <property type="project" value="InterPro"/>
</dbReference>
<dbReference type="EMBL" id="KT989646">
    <property type="protein sequence ID" value="ANB67025.1"/>
    <property type="molecule type" value="Genomic_DNA"/>
</dbReference>
<evidence type="ECO:0000256" key="4">
    <source>
        <dbReference type="ARBA" id="ARBA00022692"/>
    </source>
</evidence>
<protein>
    <submittedName>
        <fullName evidence="12">Pheromone receptor</fullName>
    </submittedName>
</protein>
<feature type="transmembrane region" description="Helical" evidence="11">
    <location>
        <begin position="71"/>
        <end position="91"/>
    </location>
</feature>
<evidence type="ECO:0000256" key="6">
    <source>
        <dbReference type="ARBA" id="ARBA00023040"/>
    </source>
</evidence>
<dbReference type="PRINTS" id="PR00899">
    <property type="entry name" value="GPCRSTE3"/>
</dbReference>
<evidence type="ECO:0000256" key="2">
    <source>
        <dbReference type="ARBA" id="ARBA00011085"/>
    </source>
</evidence>
<feature type="transmembrane region" description="Helical" evidence="11">
    <location>
        <begin position="163"/>
        <end position="185"/>
    </location>
</feature>
<evidence type="ECO:0000256" key="8">
    <source>
        <dbReference type="ARBA" id="ARBA00023170"/>
    </source>
</evidence>